<proteinExistence type="predicted"/>
<dbReference type="Gene3D" id="1.10.1200.10">
    <property type="entry name" value="ACP-like"/>
    <property type="match status" value="1"/>
</dbReference>
<keyword evidence="1" id="KW-0472">Membrane</keyword>
<dbReference type="EMBL" id="LRPB01000012">
    <property type="protein sequence ID" value="KYG84716.1"/>
    <property type="molecule type" value="Genomic_DNA"/>
</dbReference>
<evidence type="ECO:0008006" key="4">
    <source>
        <dbReference type="Google" id="ProtNLM"/>
    </source>
</evidence>
<organism evidence="2 3">
    <name type="scientific">Roseivirga seohaensis</name>
    <dbReference type="NCBI Taxonomy" id="1914963"/>
    <lineage>
        <taxon>Bacteria</taxon>
        <taxon>Pseudomonadati</taxon>
        <taxon>Bacteroidota</taxon>
        <taxon>Cytophagia</taxon>
        <taxon>Cytophagales</taxon>
        <taxon>Roseivirgaceae</taxon>
        <taxon>Roseivirga</taxon>
    </lineage>
</organism>
<evidence type="ECO:0000313" key="2">
    <source>
        <dbReference type="EMBL" id="KYG84716.1"/>
    </source>
</evidence>
<gene>
    <name evidence="2" type="ORF">AWW67_01340</name>
</gene>
<protein>
    <recommendedName>
        <fullName evidence="4">Carrier domain-containing protein</fullName>
    </recommendedName>
</protein>
<reference evidence="2 3" key="1">
    <citation type="submission" date="2016-01" db="EMBL/GenBank/DDBJ databases">
        <title>Genome sequencing of Roseivirga seohaensis SW-152.</title>
        <authorList>
            <person name="Selvaratnam C."/>
            <person name="Thevarajoo S."/>
            <person name="Goh K.M."/>
            <person name="Ee R."/>
            <person name="Chan K.-G."/>
            <person name="Chong C.S."/>
        </authorList>
    </citation>
    <scope>NUCLEOTIDE SEQUENCE [LARGE SCALE GENOMIC DNA]</scope>
    <source>
        <strain evidence="2 3">SW-152</strain>
    </source>
</reference>
<evidence type="ECO:0000313" key="3">
    <source>
        <dbReference type="Proteomes" id="UP000075663"/>
    </source>
</evidence>
<name>A0A150Y1B2_9BACT</name>
<accession>A0A150Y1B2</accession>
<dbReference type="Proteomes" id="UP000075663">
    <property type="component" value="Unassembled WGS sequence"/>
</dbReference>
<keyword evidence="1" id="KW-1133">Transmembrane helix</keyword>
<comment type="caution">
    <text evidence="2">The sequence shown here is derived from an EMBL/GenBank/DDBJ whole genome shotgun (WGS) entry which is preliminary data.</text>
</comment>
<evidence type="ECO:0000256" key="1">
    <source>
        <dbReference type="SAM" id="Phobius"/>
    </source>
</evidence>
<dbReference type="AlphaFoldDB" id="A0A150Y1B2"/>
<dbReference type="RefSeq" id="WP_062300612.1">
    <property type="nucleotide sequence ID" value="NZ_LRPB01000012.1"/>
</dbReference>
<keyword evidence="1" id="KW-0812">Transmembrane</keyword>
<sequence length="221" mass="25437">MENMNIDPEDLEDLIIRIEQSFQIHFEDNELADIRTLGELCDSIKDKIKLEKGSGCTSQQAFYKVRDAISKITGINENTITPSSDLNFIFPTKSRRQTLIQIENYMGIKTSILRPPHFITSILLLIFIGSCISLTFNGNMGLLGILISILGFYISFRTGKVLDISTVGEYSKRFMQDNYVMVRRDQKTYNEDEIDPFLIDFFASHLLIQKDKLNRETILFD</sequence>
<feature type="transmembrane region" description="Helical" evidence="1">
    <location>
        <begin position="118"/>
        <end position="136"/>
    </location>
</feature>
<dbReference type="SUPFAM" id="SSF47336">
    <property type="entry name" value="ACP-like"/>
    <property type="match status" value="1"/>
</dbReference>
<dbReference type="STRING" id="1914963.AWW67_01340"/>
<dbReference type="InterPro" id="IPR036736">
    <property type="entry name" value="ACP-like_sf"/>
</dbReference>